<protein>
    <submittedName>
        <fullName evidence="2">Uncharacterized protein</fullName>
    </submittedName>
</protein>
<dbReference type="OrthoDB" id="67304at2"/>
<gene>
    <name evidence="2" type="ORF">CC117_02380</name>
</gene>
<reference evidence="3" key="1">
    <citation type="submission" date="2016-07" db="EMBL/GenBank/DDBJ databases">
        <title>Sequence Frankia sp. strain CcI1.17.</title>
        <authorList>
            <person name="Ghodhbane-Gtari F."/>
            <person name="Swanson E."/>
            <person name="Gueddou A."/>
            <person name="Morris K."/>
            <person name="Hezbri K."/>
            <person name="Ktari A."/>
            <person name="Nouioui I."/>
            <person name="Abebe-Akele F."/>
            <person name="Simpson S."/>
            <person name="Thomas K."/>
            <person name="Gtari M."/>
            <person name="Tisa L.S."/>
            <person name="Hurst S."/>
        </authorList>
    </citation>
    <scope>NUCLEOTIDE SEQUENCE [LARGE SCALE GENOMIC DNA]</scope>
    <source>
        <strain evidence="3">Cc1.17</strain>
    </source>
</reference>
<keyword evidence="3" id="KW-1185">Reference proteome</keyword>
<sequence>MIFRWRGESAEAEPTAGEPAPPASPAEQAGRLREELARIVGHANADGGRLPPGAVPTVRDIDDVLRPLLGYIETRGASDEELRYIAAIIQEYLPQALDDFLALPPRYADRPGVTGTTPAEDLVRQLQLLDEGAGEIQDSVYSGDAARLAIQARFLDAKFRRSDLDA</sequence>
<dbReference type="AlphaFoldDB" id="A0A1S1QYC0"/>
<proteinExistence type="predicted"/>
<dbReference type="Proteomes" id="UP000179627">
    <property type="component" value="Unassembled WGS sequence"/>
</dbReference>
<evidence type="ECO:0000256" key="1">
    <source>
        <dbReference type="SAM" id="MobiDB-lite"/>
    </source>
</evidence>
<feature type="region of interest" description="Disordered" evidence="1">
    <location>
        <begin position="1"/>
        <end position="31"/>
    </location>
</feature>
<accession>A0A1S1QYC0</accession>
<dbReference type="RefSeq" id="WP_071083654.1">
    <property type="nucleotide sequence ID" value="NZ_MBLM01000108.1"/>
</dbReference>
<comment type="caution">
    <text evidence="2">The sequence shown here is derived from an EMBL/GenBank/DDBJ whole genome shotgun (WGS) entry which is preliminary data.</text>
</comment>
<name>A0A1S1QYC0_9ACTN</name>
<dbReference type="EMBL" id="MBLM01000108">
    <property type="protein sequence ID" value="OHV38616.1"/>
    <property type="molecule type" value="Genomic_DNA"/>
</dbReference>
<organism evidence="2 3">
    <name type="scientific">Parafrankia colletiae</name>
    <dbReference type="NCBI Taxonomy" id="573497"/>
    <lineage>
        <taxon>Bacteria</taxon>
        <taxon>Bacillati</taxon>
        <taxon>Actinomycetota</taxon>
        <taxon>Actinomycetes</taxon>
        <taxon>Frankiales</taxon>
        <taxon>Frankiaceae</taxon>
        <taxon>Parafrankia</taxon>
    </lineage>
</organism>
<evidence type="ECO:0000313" key="3">
    <source>
        <dbReference type="Proteomes" id="UP000179627"/>
    </source>
</evidence>
<evidence type="ECO:0000313" key="2">
    <source>
        <dbReference type="EMBL" id="OHV38616.1"/>
    </source>
</evidence>